<dbReference type="EMBL" id="JAERTZ010000008">
    <property type="protein sequence ID" value="MBL1376396.1"/>
    <property type="molecule type" value="Genomic_DNA"/>
</dbReference>
<evidence type="ECO:0000256" key="2">
    <source>
        <dbReference type="ARBA" id="ARBA00022679"/>
    </source>
</evidence>
<keyword evidence="7" id="KW-1185">Reference proteome</keyword>
<name>A0ABS1QPI3_9GAMM</name>
<dbReference type="PANTHER" id="PTHR37419:SF1">
    <property type="entry name" value="SERINE_THREONINE-PROTEIN KINASE TOXIN HIPA"/>
    <property type="match status" value="1"/>
</dbReference>
<evidence type="ECO:0000313" key="7">
    <source>
        <dbReference type="Proteomes" id="UP000638570"/>
    </source>
</evidence>
<reference evidence="7" key="1">
    <citation type="submission" date="2021-01" db="EMBL/GenBank/DDBJ databases">
        <title>Genome public.</title>
        <authorList>
            <person name="Liu C."/>
            <person name="Sun Q."/>
        </authorList>
    </citation>
    <scope>NUCLEOTIDE SEQUENCE [LARGE SCALE GENOMIC DNA]</scope>
    <source>
        <strain evidence="7">CGMCC 1.18722</strain>
    </source>
</reference>
<comment type="similarity">
    <text evidence="1">Belongs to the HipA Ser/Thr kinase family.</text>
</comment>
<organism evidence="6 7">
    <name type="scientific">Zobellella iuensis</name>
    <dbReference type="NCBI Taxonomy" id="2803811"/>
    <lineage>
        <taxon>Bacteria</taxon>
        <taxon>Pseudomonadati</taxon>
        <taxon>Pseudomonadota</taxon>
        <taxon>Gammaproteobacteria</taxon>
        <taxon>Aeromonadales</taxon>
        <taxon>Aeromonadaceae</taxon>
        <taxon>Zobellella</taxon>
    </lineage>
</organism>
<evidence type="ECO:0000259" key="4">
    <source>
        <dbReference type="Pfam" id="PF07804"/>
    </source>
</evidence>
<sequence length="430" mass="48261">MTGRELIVYLAEHPIARLLLQEDTLVWQYYPGWQQQGFAVSPHLPLAGPIAAVNVHRFLRNLLPEGNPLEELLAGFHLSRHNTFGLIRALGADTPGALVLLPPEQSWPQAAMERPLSEQELSQRLDNRKHYGLVIWDGKPRLSVAGVQDKINVVVNPQGELSFGEGALCSTHLLKFEQQKYTHLVLNEYVTMRLANACGLPVAEVALRRFGHHPALLVTRFDRQWLAPGKVLRRQVIDGCQALNLPPEHKYERNFGNARDVAHIRDGASLPRLFAFAGACSNPAQSRQLLLDWVLFNLLLFNQDAHGKNVSFYVGRQGITLAPFYDLVNIAMYPEFEQEMAMALGDEFDASTIYAYQLADFAASCHLPRALVATRLKRLATQVLSKVRQGHQALAGTAEERDYLRRFDALIAARCEHLLQEAGHIKNIEL</sequence>
<evidence type="ECO:0000259" key="5">
    <source>
        <dbReference type="Pfam" id="PF13657"/>
    </source>
</evidence>
<proteinExistence type="inferred from homology"/>
<dbReference type="Proteomes" id="UP000638570">
    <property type="component" value="Unassembled WGS sequence"/>
</dbReference>
<protein>
    <submittedName>
        <fullName evidence="6">HipA domain-containing protein</fullName>
    </submittedName>
</protein>
<dbReference type="InterPro" id="IPR052028">
    <property type="entry name" value="HipA_Ser/Thr_kinase"/>
</dbReference>
<dbReference type="RefSeq" id="WP_202082356.1">
    <property type="nucleotide sequence ID" value="NZ_JAERTZ010000008.1"/>
</dbReference>
<dbReference type="PANTHER" id="PTHR37419">
    <property type="entry name" value="SERINE/THREONINE-PROTEIN KINASE TOXIN HIPA"/>
    <property type="match status" value="1"/>
</dbReference>
<evidence type="ECO:0000256" key="1">
    <source>
        <dbReference type="ARBA" id="ARBA00010164"/>
    </source>
</evidence>
<evidence type="ECO:0000313" key="6">
    <source>
        <dbReference type="EMBL" id="MBL1376396.1"/>
    </source>
</evidence>
<feature type="domain" description="HipA N-terminal subdomain 1" evidence="5">
    <location>
        <begin position="6"/>
        <end position="100"/>
    </location>
</feature>
<accession>A0ABS1QPI3</accession>
<dbReference type="InterPro" id="IPR017508">
    <property type="entry name" value="HipA_N1"/>
</dbReference>
<keyword evidence="3" id="KW-0418">Kinase</keyword>
<dbReference type="Pfam" id="PF07804">
    <property type="entry name" value="HipA_C"/>
    <property type="match status" value="1"/>
</dbReference>
<keyword evidence="2" id="KW-0808">Transferase</keyword>
<comment type="caution">
    <text evidence="6">The sequence shown here is derived from an EMBL/GenBank/DDBJ whole genome shotgun (WGS) entry which is preliminary data.</text>
</comment>
<dbReference type="NCBIfam" id="TIGR03071">
    <property type="entry name" value="couple_hipA"/>
    <property type="match status" value="1"/>
</dbReference>
<evidence type="ECO:0000256" key="3">
    <source>
        <dbReference type="ARBA" id="ARBA00022777"/>
    </source>
</evidence>
<gene>
    <name evidence="6" type="ORF">JKV55_03475</name>
</gene>
<dbReference type="InterPro" id="IPR012893">
    <property type="entry name" value="HipA-like_C"/>
</dbReference>
<feature type="domain" description="HipA-like C-terminal" evidence="4">
    <location>
        <begin position="142"/>
        <end position="385"/>
    </location>
</feature>
<dbReference type="Pfam" id="PF13657">
    <property type="entry name" value="Couple_hipA"/>
    <property type="match status" value="1"/>
</dbReference>
<dbReference type="Gene3D" id="1.10.1070.20">
    <property type="match status" value="1"/>
</dbReference>